<reference evidence="2 3" key="1">
    <citation type="journal article" date="2019" name="Emerg. Microbes Infect.">
        <title>Comprehensive subspecies identification of 175 nontuberculous mycobacteria species based on 7547 genomic profiles.</title>
        <authorList>
            <person name="Matsumoto Y."/>
            <person name="Kinjo T."/>
            <person name="Motooka D."/>
            <person name="Nabeya D."/>
            <person name="Jung N."/>
            <person name="Uechi K."/>
            <person name="Horii T."/>
            <person name="Iida T."/>
            <person name="Fujita J."/>
            <person name="Nakamura S."/>
        </authorList>
    </citation>
    <scope>NUCLEOTIDE SEQUENCE [LARGE SCALE GENOMIC DNA]</scope>
    <source>
        <strain evidence="2 3">JCM 30275</strain>
    </source>
</reference>
<dbReference type="Proteomes" id="UP000467249">
    <property type="component" value="Chromosome"/>
</dbReference>
<name>A0A6N4WIY1_9MYCO</name>
<dbReference type="KEGG" id="many:MANY_44680"/>
<keyword evidence="3" id="KW-1185">Reference proteome</keyword>
<evidence type="ECO:0000256" key="1">
    <source>
        <dbReference type="SAM" id="MobiDB-lite"/>
    </source>
</evidence>
<proteinExistence type="predicted"/>
<dbReference type="RefSeq" id="WP_163806175.1">
    <property type="nucleotide sequence ID" value="NZ_AP022620.1"/>
</dbReference>
<dbReference type="EMBL" id="AP022620">
    <property type="protein sequence ID" value="BBZ79131.1"/>
    <property type="molecule type" value="Genomic_DNA"/>
</dbReference>
<gene>
    <name evidence="2" type="ORF">MANY_44680</name>
</gene>
<evidence type="ECO:0000313" key="2">
    <source>
        <dbReference type="EMBL" id="BBZ79131.1"/>
    </source>
</evidence>
<sequence length="140" mass="15435">MENNGPFGFDPDEFDRVVREAGEGLRDVVERFSKFVNTPGEAAGFGMLFDEFTRRSRPRSQPETAGEAGDGVWAIYIAGADGKAHVEQVYKTELDALRANKHNTDPSRSVRFLPYGIDVSVLDAAPEQPEPTEDAEDAED</sequence>
<feature type="region of interest" description="Disordered" evidence="1">
    <location>
        <begin position="121"/>
        <end position="140"/>
    </location>
</feature>
<protein>
    <recommendedName>
        <fullName evidence="4">Transmembrane protein</fullName>
    </recommendedName>
</protein>
<accession>A0A6N4WIY1</accession>
<evidence type="ECO:0000313" key="3">
    <source>
        <dbReference type="Proteomes" id="UP000467249"/>
    </source>
</evidence>
<organism evidence="2 3">
    <name type="scientific">Mycolicibacterium anyangense</name>
    <dbReference type="NCBI Taxonomy" id="1431246"/>
    <lineage>
        <taxon>Bacteria</taxon>
        <taxon>Bacillati</taxon>
        <taxon>Actinomycetota</taxon>
        <taxon>Actinomycetes</taxon>
        <taxon>Mycobacteriales</taxon>
        <taxon>Mycobacteriaceae</taxon>
        <taxon>Mycolicibacterium</taxon>
    </lineage>
</organism>
<dbReference type="AlphaFoldDB" id="A0A6N4WIY1"/>
<evidence type="ECO:0008006" key="4">
    <source>
        <dbReference type="Google" id="ProtNLM"/>
    </source>
</evidence>
<feature type="compositionally biased region" description="Acidic residues" evidence="1">
    <location>
        <begin position="130"/>
        <end position="140"/>
    </location>
</feature>